<dbReference type="EMBL" id="JH660633">
    <property type="protein sequence ID" value="EIM31193.1"/>
    <property type="molecule type" value="Genomic_DNA"/>
</dbReference>
<accession>I4Z4Q1</accession>
<evidence type="ECO:0000256" key="1">
    <source>
        <dbReference type="PROSITE-ProRule" id="PRU00169"/>
    </source>
</evidence>
<dbReference type="Pfam" id="PF00072">
    <property type="entry name" value="Response_reg"/>
    <property type="match status" value="1"/>
</dbReference>
<reference evidence="3 4" key="1">
    <citation type="submission" date="2012-02" db="EMBL/GenBank/DDBJ databases">
        <title>Improved High-Quality Draft sequence of Microvirga sp. WSM3557.</title>
        <authorList>
            <consortium name="US DOE Joint Genome Institute"/>
            <person name="Lucas S."/>
            <person name="Han J."/>
            <person name="Lapidus A."/>
            <person name="Cheng J.-F."/>
            <person name="Goodwin L."/>
            <person name="Pitluck S."/>
            <person name="Peters L."/>
            <person name="Zhang X."/>
            <person name="Detter J.C."/>
            <person name="Han C."/>
            <person name="Tapia R."/>
            <person name="Land M."/>
            <person name="Hauser L."/>
            <person name="Kyrpides N."/>
            <person name="Ivanova N."/>
            <person name="Pagani I."/>
            <person name="Brau L."/>
            <person name="Yates R."/>
            <person name="O'Hara G."/>
            <person name="Rui T."/>
            <person name="Howieson J."/>
            <person name="Reeve W."/>
            <person name="Woyke T."/>
        </authorList>
    </citation>
    <scope>NUCLEOTIDE SEQUENCE [LARGE SCALE GENOMIC DNA]</scope>
    <source>
        <strain evidence="3 4">WSM3557</strain>
    </source>
</reference>
<dbReference type="RefSeq" id="WP_009488661.1">
    <property type="nucleotide sequence ID" value="NZ_CP141049.1"/>
</dbReference>
<evidence type="ECO:0000259" key="2">
    <source>
        <dbReference type="PROSITE" id="PS50110"/>
    </source>
</evidence>
<dbReference type="GO" id="GO:0000160">
    <property type="term" value="P:phosphorelay signal transduction system"/>
    <property type="evidence" value="ECO:0007669"/>
    <property type="project" value="InterPro"/>
</dbReference>
<protein>
    <submittedName>
        <fullName evidence="3">CheY-like receiver domain-containing protein</fullName>
    </submittedName>
</protein>
<keyword evidence="4" id="KW-1185">Reference proteome</keyword>
<proteinExistence type="predicted"/>
<evidence type="ECO:0000313" key="4">
    <source>
        <dbReference type="Proteomes" id="UP000003947"/>
    </source>
</evidence>
<name>I4Z4Q1_9HYPH</name>
<dbReference type="Gene3D" id="3.40.50.2300">
    <property type="match status" value="1"/>
</dbReference>
<dbReference type="eggNOG" id="COG0784">
    <property type="taxonomic scope" value="Bacteria"/>
</dbReference>
<dbReference type="Proteomes" id="UP000003947">
    <property type="component" value="Unassembled WGS sequence"/>
</dbReference>
<dbReference type="SUPFAM" id="SSF52172">
    <property type="entry name" value="CheY-like"/>
    <property type="match status" value="1"/>
</dbReference>
<dbReference type="InterPro" id="IPR011006">
    <property type="entry name" value="CheY-like_superfamily"/>
</dbReference>
<dbReference type="PROSITE" id="PS50110">
    <property type="entry name" value="RESPONSE_REGULATORY"/>
    <property type="match status" value="1"/>
</dbReference>
<feature type="domain" description="Response regulatory" evidence="2">
    <location>
        <begin position="59"/>
        <end position="170"/>
    </location>
</feature>
<comment type="caution">
    <text evidence="1">Lacks conserved residue(s) required for the propagation of feature annotation.</text>
</comment>
<gene>
    <name evidence="3" type="ORF">MicloDRAFT_00001830</name>
</gene>
<dbReference type="PATRIC" id="fig|864069.3.peg.192"/>
<dbReference type="STRING" id="864069.MicloDRAFT_00001830"/>
<sequence>MPLIGALPGIGRTVEDQAWQLGAPTRSPRQFKEASTKSAEYRPVSQVIRDAPKMLASATVLVVDNDPITRELLEGILRTGGFQVLAVPTGNVGLLSLCQQRAQIDWLVTKISLPGLVDGWLLADEFHRHRPDRPVILLSEAIAEAECPSIDALLIPATAPMRVLEALTSLGSDETSRLVNSPEIARAA</sequence>
<dbReference type="AlphaFoldDB" id="I4Z4Q1"/>
<dbReference type="HOGENOM" id="CLU_1439582_0_0_5"/>
<dbReference type="InterPro" id="IPR001789">
    <property type="entry name" value="Sig_transdc_resp-reg_receiver"/>
</dbReference>
<evidence type="ECO:0000313" key="3">
    <source>
        <dbReference type="EMBL" id="EIM31193.1"/>
    </source>
</evidence>
<organism evidence="3 4">
    <name type="scientific">Microvirga lotononidis</name>
    <dbReference type="NCBI Taxonomy" id="864069"/>
    <lineage>
        <taxon>Bacteria</taxon>
        <taxon>Pseudomonadati</taxon>
        <taxon>Pseudomonadota</taxon>
        <taxon>Alphaproteobacteria</taxon>
        <taxon>Hyphomicrobiales</taxon>
        <taxon>Methylobacteriaceae</taxon>
        <taxon>Microvirga</taxon>
    </lineage>
</organism>